<dbReference type="KEGG" id="puo:RZN69_08470"/>
<name>A0AAQ3QXR6_9BACT</name>
<dbReference type="EMBL" id="CP136920">
    <property type="protein sequence ID" value="WOO43125.1"/>
    <property type="molecule type" value="Genomic_DNA"/>
</dbReference>
<dbReference type="RefSeq" id="WP_317835664.1">
    <property type="nucleotide sequence ID" value="NZ_CP136920.1"/>
</dbReference>
<reference evidence="1 2" key="1">
    <citation type="submission" date="2023-10" db="EMBL/GenBank/DDBJ databases">
        <title>Rubellicoccus peritrichatus gen. nov., sp. nov., isolated from an algae of coral reef tank.</title>
        <authorList>
            <person name="Luo J."/>
        </authorList>
    </citation>
    <scope>NUCLEOTIDE SEQUENCE [LARGE SCALE GENOMIC DNA]</scope>
    <source>
        <strain evidence="1 2">CR14</strain>
    </source>
</reference>
<keyword evidence="2" id="KW-1185">Reference proteome</keyword>
<organism evidence="1 2">
    <name type="scientific">Rubellicoccus peritrichatus</name>
    <dbReference type="NCBI Taxonomy" id="3080537"/>
    <lineage>
        <taxon>Bacteria</taxon>
        <taxon>Pseudomonadati</taxon>
        <taxon>Verrucomicrobiota</taxon>
        <taxon>Opitutia</taxon>
        <taxon>Puniceicoccales</taxon>
        <taxon>Cerasicoccaceae</taxon>
        <taxon>Rubellicoccus</taxon>
    </lineage>
</organism>
<evidence type="ECO:0000313" key="2">
    <source>
        <dbReference type="Proteomes" id="UP001304300"/>
    </source>
</evidence>
<evidence type="ECO:0000313" key="1">
    <source>
        <dbReference type="EMBL" id="WOO43125.1"/>
    </source>
</evidence>
<protein>
    <submittedName>
        <fullName evidence="1">Uncharacterized protein</fullName>
    </submittedName>
</protein>
<proteinExistence type="predicted"/>
<dbReference type="Proteomes" id="UP001304300">
    <property type="component" value="Chromosome"/>
</dbReference>
<gene>
    <name evidence="1" type="ORF">RZN69_08470</name>
</gene>
<dbReference type="AlphaFoldDB" id="A0AAQ3QXR6"/>
<accession>A0AAQ3QXR6</accession>
<sequence>MSGRWTRIERGVTQAFPNALSDEDVCWYAREYVKSGGYSASDGNQLIANFKMSPNSANYASRQFYKDRACSHFAKEVANALLDNVSLCVIPTSKKPDSPEFDPRWMMFIRELRRIRSDLIIESPFEIIESHQCAHHGGDRGTNVFYNKLRWLGLTQMSDSIVVIDDVITSGNHFVDCKRMLLENSTVRSVYGLFWALAIDPPDDDQLELLEF</sequence>